<keyword evidence="2" id="KW-1185">Reference proteome</keyword>
<evidence type="ECO:0000313" key="1">
    <source>
        <dbReference type="EMBL" id="KFZ30032.1"/>
    </source>
</evidence>
<comment type="caution">
    <text evidence="1">The sequence shown here is derived from an EMBL/GenBank/DDBJ whole genome shotgun (WGS) entry which is preliminary data.</text>
</comment>
<proteinExistence type="predicted"/>
<organism evidence="1 2">
    <name type="scientific">Pseudidiomarina atlantica</name>
    <dbReference type="NCBI Taxonomy" id="1517416"/>
    <lineage>
        <taxon>Bacteria</taxon>
        <taxon>Pseudomonadati</taxon>
        <taxon>Pseudomonadota</taxon>
        <taxon>Gammaproteobacteria</taxon>
        <taxon>Alteromonadales</taxon>
        <taxon>Idiomarinaceae</taxon>
        <taxon>Pseudidiomarina</taxon>
    </lineage>
</organism>
<dbReference type="Proteomes" id="UP000053718">
    <property type="component" value="Unassembled WGS sequence"/>
</dbReference>
<dbReference type="EMBL" id="JPIN01000001">
    <property type="protein sequence ID" value="KFZ30032.1"/>
    <property type="molecule type" value="Genomic_DNA"/>
</dbReference>
<sequence length="95" mass="10448">MANKNQYVGSSVDDLLKETGELAEVNAVALKRVIAWKIEQKMNAEHLSKTKMAALMRTSRSALDRLLDPTNTSVTLHTLDNAARALGKSLRIELA</sequence>
<protein>
    <submittedName>
        <fullName evidence="1">Fis family transcriptional regulator</fullName>
    </submittedName>
</protein>
<dbReference type="GO" id="GO:0003677">
    <property type="term" value="F:DNA binding"/>
    <property type="evidence" value="ECO:0007669"/>
    <property type="project" value="InterPro"/>
</dbReference>
<dbReference type="InterPro" id="IPR010982">
    <property type="entry name" value="Lambda_DNA-bd_dom_sf"/>
</dbReference>
<dbReference type="SUPFAM" id="SSF47413">
    <property type="entry name" value="lambda repressor-like DNA-binding domains"/>
    <property type="match status" value="1"/>
</dbReference>
<evidence type="ECO:0000313" key="2">
    <source>
        <dbReference type="Proteomes" id="UP000053718"/>
    </source>
</evidence>
<dbReference type="eggNOG" id="COG3093">
    <property type="taxonomic scope" value="Bacteria"/>
</dbReference>
<dbReference type="Gene3D" id="1.10.260.40">
    <property type="entry name" value="lambda repressor-like DNA-binding domains"/>
    <property type="match status" value="1"/>
</dbReference>
<dbReference type="AlphaFoldDB" id="A0A094ISB7"/>
<gene>
    <name evidence="1" type="ORF">IDAT_02190</name>
</gene>
<accession>A0A094ISB7</accession>
<reference evidence="1 2" key="1">
    <citation type="submission" date="2014-06" db="EMBL/GenBank/DDBJ databases">
        <title>Draft genome sequence of Idiomarina sp. MCCC 1A10513.</title>
        <authorList>
            <person name="Du J."/>
            <person name="Lai Q."/>
            <person name="Shao Z."/>
        </authorList>
    </citation>
    <scope>NUCLEOTIDE SEQUENCE [LARGE SCALE GENOMIC DNA]</scope>
    <source>
        <strain evidence="1 2">MCCC 1A10513</strain>
    </source>
</reference>
<name>A0A094ISB7_9GAMM</name>